<gene>
    <name evidence="1" type="ORF">SVIM_LOCUS359414</name>
</gene>
<organism evidence="1">
    <name type="scientific">Salix viminalis</name>
    <name type="common">Common osier</name>
    <name type="synonym">Basket willow</name>
    <dbReference type="NCBI Taxonomy" id="40686"/>
    <lineage>
        <taxon>Eukaryota</taxon>
        <taxon>Viridiplantae</taxon>
        <taxon>Streptophyta</taxon>
        <taxon>Embryophyta</taxon>
        <taxon>Tracheophyta</taxon>
        <taxon>Spermatophyta</taxon>
        <taxon>Magnoliopsida</taxon>
        <taxon>eudicotyledons</taxon>
        <taxon>Gunneridae</taxon>
        <taxon>Pentapetalae</taxon>
        <taxon>rosids</taxon>
        <taxon>fabids</taxon>
        <taxon>Malpighiales</taxon>
        <taxon>Salicaceae</taxon>
        <taxon>Saliceae</taxon>
        <taxon>Salix</taxon>
    </lineage>
</organism>
<protein>
    <recommendedName>
        <fullName evidence="2">BED-type domain-containing protein</fullName>
    </recommendedName>
</protein>
<dbReference type="EMBL" id="CAADRP010001796">
    <property type="protein sequence ID" value="VFU52429.1"/>
    <property type="molecule type" value="Genomic_DNA"/>
</dbReference>
<evidence type="ECO:0000313" key="1">
    <source>
        <dbReference type="EMBL" id="VFU52429.1"/>
    </source>
</evidence>
<proteinExistence type="predicted"/>
<reference evidence="1" key="1">
    <citation type="submission" date="2019-03" db="EMBL/GenBank/DDBJ databases">
        <authorList>
            <person name="Mank J."/>
            <person name="Almeida P."/>
        </authorList>
    </citation>
    <scope>NUCLEOTIDE SEQUENCE</scope>
    <source>
        <strain evidence="1">78183</strain>
    </source>
</reference>
<accession>A0A6N2MDY8</accession>
<name>A0A6N2MDY8_SALVM</name>
<evidence type="ECO:0008006" key="2">
    <source>
        <dbReference type="Google" id="ProtNLM"/>
    </source>
</evidence>
<sequence>MVKPSDQFWICVEQMNGGFSRCKFCGYVFEADTSISIIISHLSGVKGCDVDVCEKAPADVQEAAYLAIYGANKKPRAMPSSCHDEANNTPSNSFQGQNSEVEMLEGDLESVPMEVQGMEPEAAEQGGSLLEETGFGRDHEIAETISAEGLVLDHDAGLTQFRMTIYASELLFELENSRMNLKKWKMKWA</sequence>
<dbReference type="AlphaFoldDB" id="A0A6N2MDY8"/>